<name>A0A4Y2V954_ARAVE</name>
<dbReference type="EMBL" id="BGPR01043639">
    <property type="protein sequence ID" value="GBO20257.1"/>
    <property type="molecule type" value="Genomic_DNA"/>
</dbReference>
<evidence type="ECO:0000313" key="2">
    <source>
        <dbReference type="EMBL" id="GBO20257.1"/>
    </source>
</evidence>
<organism evidence="2 3">
    <name type="scientific">Araneus ventricosus</name>
    <name type="common">Orbweaver spider</name>
    <name type="synonym">Epeira ventricosa</name>
    <dbReference type="NCBI Taxonomy" id="182803"/>
    <lineage>
        <taxon>Eukaryota</taxon>
        <taxon>Metazoa</taxon>
        <taxon>Ecdysozoa</taxon>
        <taxon>Arthropoda</taxon>
        <taxon>Chelicerata</taxon>
        <taxon>Arachnida</taxon>
        <taxon>Araneae</taxon>
        <taxon>Araneomorphae</taxon>
        <taxon>Entelegynae</taxon>
        <taxon>Araneoidea</taxon>
        <taxon>Araneidae</taxon>
        <taxon>Araneus</taxon>
    </lineage>
</organism>
<sequence>MSIDHVLRRIQGSATEHRVLAFADDMCLLASSPEELQDILDLVHTEMGRIGLHLNPAKSHSFFLSGETPVGVRDHIFHLGSDSLHPIEEAQFHKFLGKPVGFNPVPDYKKFNDIITCAERLMESLLAPWQKIDALVSVIYPALQFLMRTAQFKKEDWTLFDEALRKAIKDALYLPDNACNELLYGHRKSGCFGIPLAAEESDLNRIDTAFKLLTSPDELVAELALSNLQNTVAKRLRKSNVSDEDLANFMSGDLEMDEGRPAANKISNTWTVARSASTRQKVEWSFD</sequence>
<evidence type="ECO:0000313" key="3">
    <source>
        <dbReference type="Proteomes" id="UP000499080"/>
    </source>
</evidence>
<dbReference type="Pfam" id="PF00078">
    <property type="entry name" value="RVT_1"/>
    <property type="match status" value="1"/>
</dbReference>
<dbReference type="AlphaFoldDB" id="A0A4Y2V954"/>
<feature type="domain" description="Reverse transcriptase" evidence="1">
    <location>
        <begin position="1"/>
        <end position="100"/>
    </location>
</feature>
<evidence type="ECO:0000259" key="1">
    <source>
        <dbReference type="PROSITE" id="PS50878"/>
    </source>
</evidence>
<reference evidence="2 3" key="1">
    <citation type="journal article" date="2019" name="Sci. Rep.">
        <title>Orb-weaving spider Araneus ventricosus genome elucidates the spidroin gene catalogue.</title>
        <authorList>
            <person name="Kono N."/>
            <person name="Nakamura H."/>
            <person name="Ohtoshi R."/>
            <person name="Moran D.A.P."/>
            <person name="Shinohara A."/>
            <person name="Yoshida Y."/>
            <person name="Fujiwara M."/>
            <person name="Mori M."/>
            <person name="Tomita M."/>
            <person name="Arakawa K."/>
        </authorList>
    </citation>
    <scope>NUCLEOTIDE SEQUENCE [LARGE SCALE GENOMIC DNA]</scope>
</reference>
<protein>
    <recommendedName>
        <fullName evidence="1">Reverse transcriptase domain-containing protein</fullName>
    </recommendedName>
</protein>
<dbReference type="PROSITE" id="PS50878">
    <property type="entry name" value="RT_POL"/>
    <property type="match status" value="1"/>
</dbReference>
<dbReference type="InterPro" id="IPR043502">
    <property type="entry name" value="DNA/RNA_pol_sf"/>
</dbReference>
<comment type="caution">
    <text evidence="2">The sequence shown here is derived from an EMBL/GenBank/DDBJ whole genome shotgun (WGS) entry which is preliminary data.</text>
</comment>
<dbReference type="GO" id="GO:0071897">
    <property type="term" value="P:DNA biosynthetic process"/>
    <property type="evidence" value="ECO:0007669"/>
    <property type="project" value="UniProtKB-ARBA"/>
</dbReference>
<dbReference type="OrthoDB" id="6437252at2759"/>
<gene>
    <name evidence="2" type="ORF">AVEN_87407_1</name>
</gene>
<accession>A0A4Y2V954</accession>
<dbReference type="SUPFAM" id="SSF56672">
    <property type="entry name" value="DNA/RNA polymerases"/>
    <property type="match status" value="1"/>
</dbReference>
<keyword evidence="3" id="KW-1185">Reference proteome</keyword>
<dbReference type="InterPro" id="IPR000477">
    <property type="entry name" value="RT_dom"/>
</dbReference>
<proteinExistence type="predicted"/>
<dbReference type="Proteomes" id="UP000499080">
    <property type="component" value="Unassembled WGS sequence"/>
</dbReference>